<dbReference type="InterPro" id="IPR031630">
    <property type="entry name" value="CCDC117"/>
</dbReference>
<dbReference type="PANTHER" id="PTHR16246">
    <property type="entry name" value="HOST CELL FACTOR C1 REGULATOR 1"/>
    <property type="match status" value="1"/>
</dbReference>
<evidence type="ECO:0000313" key="2">
    <source>
        <dbReference type="EMBL" id="KAJ8922479.1"/>
    </source>
</evidence>
<name>A0AAV8W7J6_9CUCU</name>
<evidence type="ECO:0000313" key="3">
    <source>
        <dbReference type="Proteomes" id="UP001159042"/>
    </source>
</evidence>
<dbReference type="Pfam" id="PF15810">
    <property type="entry name" value="CCDC117"/>
    <property type="match status" value="1"/>
</dbReference>
<comment type="caution">
    <text evidence="2">The sequence shown here is derived from an EMBL/GenBank/DDBJ whole genome shotgun (WGS) entry which is preliminary data.</text>
</comment>
<dbReference type="InterPro" id="IPR029195">
    <property type="entry name" value="HCFC1R1"/>
</dbReference>
<gene>
    <name evidence="2" type="ORF">NQ315_007507</name>
</gene>
<sequence length="201" mass="22580">MAVPAFPTMALPEQQVTVPGVVPQFTMNASPQDQLTFSFGGAPRPGLDVVQFPFQVNHGFGTHPTRCKRKTDSPPLQPVKQHITEEKMAEHMSKLHISSETASSSKESESDRTQRLYMCEEMRKLQAESILPHSLLAQMQRPCTALVLWKPPPRILPLANNNDDENENNNEQQRPDNNMAANESEMENDANVEVNNMDMDN</sequence>
<feature type="region of interest" description="Disordered" evidence="1">
    <location>
        <begin position="91"/>
        <end position="113"/>
    </location>
</feature>
<reference evidence="2 3" key="1">
    <citation type="journal article" date="2023" name="Insect Mol. Biol.">
        <title>Genome sequencing provides insights into the evolution of gene families encoding plant cell wall-degrading enzymes in longhorned beetles.</title>
        <authorList>
            <person name="Shin N.R."/>
            <person name="Okamura Y."/>
            <person name="Kirsch R."/>
            <person name="Pauchet Y."/>
        </authorList>
    </citation>
    <scope>NUCLEOTIDE SEQUENCE [LARGE SCALE GENOMIC DNA]</scope>
    <source>
        <strain evidence="2">EAD_L_NR</strain>
    </source>
</reference>
<feature type="region of interest" description="Disordered" evidence="1">
    <location>
        <begin position="157"/>
        <end position="201"/>
    </location>
</feature>
<keyword evidence="3" id="KW-1185">Reference proteome</keyword>
<dbReference type="EMBL" id="JANEYG010000006">
    <property type="protein sequence ID" value="KAJ8922479.1"/>
    <property type="molecule type" value="Genomic_DNA"/>
</dbReference>
<organism evidence="2 3">
    <name type="scientific">Exocentrus adspersus</name>
    <dbReference type="NCBI Taxonomy" id="1586481"/>
    <lineage>
        <taxon>Eukaryota</taxon>
        <taxon>Metazoa</taxon>
        <taxon>Ecdysozoa</taxon>
        <taxon>Arthropoda</taxon>
        <taxon>Hexapoda</taxon>
        <taxon>Insecta</taxon>
        <taxon>Pterygota</taxon>
        <taxon>Neoptera</taxon>
        <taxon>Endopterygota</taxon>
        <taxon>Coleoptera</taxon>
        <taxon>Polyphaga</taxon>
        <taxon>Cucujiformia</taxon>
        <taxon>Chrysomeloidea</taxon>
        <taxon>Cerambycidae</taxon>
        <taxon>Lamiinae</taxon>
        <taxon>Acanthocinini</taxon>
        <taxon>Exocentrus</taxon>
    </lineage>
</organism>
<evidence type="ECO:0000256" key="1">
    <source>
        <dbReference type="SAM" id="MobiDB-lite"/>
    </source>
</evidence>
<dbReference type="Proteomes" id="UP001159042">
    <property type="component" value="Unassembled WGS sequence"/>
</dbReference>
<dbReference type="AlphaFoldDB" id="A0AAV8W7J6"/>
<protein>
    <submittedName>
        <fullName evidence="2">Uncharacterized protein</fullName>
    </submittedName>
</protein>
<dbReference type="PANTHER" id="PTHR16246:SF2">
    <property type="entry name" value="HOST CELL FACTOR C1 REGULATOR 1"/>
    <property type="match status" value="1"/>
</dbReference>
<feature type="compositionally biased region" description="Low complexity" evidence="1">
    <location>
        <begin position="169"/>
        <end position="183"/>
    </location>
</feature>
<proteinExistence type="predicted"/>
<accession>A0AAV8W7J6</accession>